<accession>A0A9X3AQS7</accession>
<evidence type="ECO:0000256" key="2">
    <source>
        <dbReference type="ARBA" id="ARBA00022679"/>
    </source>
</evidence>
<keyword evidence="1" id="KW-0328">Glycosyltransferase</keyword>
<dbReference type="AlphaFoldDB" id="A0A9X3AQS7"/>
<dbReference type="Pfam" id="PF10093">
    <property type="entry name" value="EarP"/>
    <property type="match status" value="1"/>
</dbReference>
<proteinExistence type="inferred from homology"/>
<comment type="caution">
    <text evidence="8">The sequence shown here is derived from an EMBL/GenBank/DDBJ whole genome shotgun (WGS) entry which is preliminary data.</text>
</comment>
<comment type="catalytic activity">
    <reaction evidence="7">
        <text>dTDP-beta-L-rhamnose + L-arginyl-[protein] = N(omega)-(alpha-L-rhamnosyl)-L-arginyl-[protein] + dTDP + H(+)</text>
        <dbReference type="Rhea" id="RHEA:66692"/>
        <dbReference type="Rhea" id="RHEA-COMP:10532"/>
        <dbReference type="Rhea" id="RHEA-COMP:17096"/>
        <dbReference type="ChEBI" id="CHEBI:15378"/>
        <dbReference type="ChEBI" id="CHEBI:29965"/>
        <dbReference type="ChEBI" id="CHEBI:57510"/>
        <dbReference type="ChEBI" id="CHEBI:58369"/>
        <dbReference type="ChEBI" id="CHEBI:167445"/>
    </reaction>
    <physiologicalReaction direction="left-to-right" evidence="7">
        <dbReference type="Rhea" id="RHEA:66693"/>
    </physiologicalReaction>
</comment>
<reference evidence="8" key="1">
    <citation type="journal article" date="2022" name="Front. Microbiol.">
        <title>Genome-based taxonomic rearrangement of Oceanobacter-related bacteria including the description of Thalassolituus hydrocarbonoclasticus sp. nov. and Thalassolituus pacificus sp. nov. and emended description of the genus Thalassolituus.</title>
        <authorList>
            <person name="Dong C."/>
            <person name="Wei L."/>
            <person name="Wang J."/>
            <person name="Lai Q."/>
            <person name="Huang Z."/>
            <person name="Shao Z."/>
        </authorList>
    </citation>
    <scope>NUCLEOTIDE SEQUENCE</scope>
    <source>
        <strain evidence="8">59MF3M-4</strain>
    </source>
</reference>
<dbReference type="InterPro" id="IPR016633">
    <property type="entry name" value="EarP"/>
</dbReference>
<dbReference type="PIRSF" id="PIRSF015557">
    <property type="entry name" value="UCP015557"/>
    <property type="match status" value="1"/>
</dbReference>
<evidence type="ECO:0000256" key="3">
    <source>
        <dbReference type="ARBA" id="ARBA00024303"/>
    </source>
</evidence>
<dbReference type="Proteomes" id="UP001147830">
    <property type="component" value="Unassembled WGS sequence"/>
</dbReference>
<gene>
    <name evidence="8" type="primary">earP</name>
    <name evidence="8" type="ORF">NYR02_03415</name>
</gene>
<organism evidence="8 9">
    <name type="scientific">Thalassolituus pacificus</name>
    <dbReference type="NCBI Taxonomy" id="2975440"/>
    <lineage>
        <taxon>Bacteria</taxon>
        <taxon>Pseudomonadati</taxon>
        <taxon>Pseudomonadota</taxon>
        <taxon>Gammaproteobacteria</taxon>
        <taxon>Oceanospirillales</taxon>
        <taxon>Oceanospirillaceae</taxon>
        <taxon>Thalassolituus</taxon>
    </lineage>
</organism>
<protein>
    <recommendedName>
        <fullName evidence="5">Protein-arginine rhamnosyltransferase</fullName>
    </recommendedName>
    <alternativeName>
        <fullName evidence="6">EF-P arginine rhamnosyltransferase</fullName>
    </alternativeName>
</protein>
<dbReference type="NCBIfam" id="TIGR03837">
    <property type="entry name" value="efp_Arg_rhamno"/>
    <property type="match status" value="1"/>
</dbReference>
<sequence length="402" mass="45276">MTVMPDLPPVRHWHLFCRVIDNFGDIGVCWRLARQLRQQHGQQVTLWVDDLVSFCALCPALDINQAEQQQQGIIIRHWTEDFAPLSPQQTGDVVIEAFACELPDRYIAAMAQRRQAACWINLEYLSAEDWVPGFHLSQSPVHNMSKTFFFPGFVAGTGGLLYEPELALLPQHMAQPLARQAFLAEFGLAETLAGCALQISLFAYENPALEGLLDALAAHPQSVHLLVPAGRISAGLDAWLGEVTAAGNTYRRASLNISVMPFMSQQRYDQLLAMCDLNFVRGEESFVRAQMLGKPMLWHIYRQEDDAHLLKLDAFLQHYLHGTKRFESGDKPSLSSLLMTAFRYWNQAPLAVPFNGSDTHADWCEVLQQLPLWQAHSQAWQQQLLALGDLASNLVHYATDRV</sequence>
<comment type="function">
    <text evidence="3">Protein-arginine rhamnosyltransferase that catalyzes the transfer of a single rhamnose to elongation factor P (EF-P) on 'Lys-32', a modification required for EF-P-dependent rescue of polyproline stalled ribosomes.</text>
</comment>
<dbReference type="EMBL" id="JAOANI010000012">
    <property type="protein sequence ID" value="MCT7358069.1"/>
    <property type="molecule type" value="Genomic_DNA"/>
</dbReference>
<keyword evidence="8" id="KW-0251">Elongation factor</keyword>
<keyword evidence="9" id="KW-1185">Reference proteome</keyword>
<reference evidence="8" key="2">
    <citation type="submission" date="2022-08" db="EMBL/GenBank/DDBJ databases">
        <authorList>
            <person name="Dong C."/>
        </authorList>
    </citation>
    <scope>NUCLEOTIDE SEQUENCE</scope>
    <source>
        <strain evidence="8">59MF3M-4</strain>
    </source>
</reference>
<dbReference type="GO" id="GO:0003746">
    <property type="term" value="F:translation elongation factor activity"/>
    <property type="evidence" value="ECO:0007669"/>
    <property type="project" value="UniProtKB-KW"/>
</dbReference>
<evidence type="ECO:0000256" key="6">
    <source>
        <dbReference type="ARBA" id="ARBA00030025"/>
    </source>
</evidence>
<keyword evidence="2" id="KW-0808">Transferase</keyword>
<evidence type="ECO:0000313" key="8">
    <source>
        <dbReference type="EMBL" id="MCT7358069.1"/>
    </source>
</evidence>
<keyword evidence="8" id="KW-0648">Protein biosynthesis</keyword>
<dbReference type="GO" id="GO:0106361">
    <property type="term" value="F:protein-arginine rhamnosyltransferase activity"/>
    <property type="evidence" value="ECO:0007669"/>
    <property type="project" value="InterPro"/>
</dbReference>
<name>A0A9X3AQS7_9GAMM</name>
<evidence type="ECO:0000256" key="1">
    <source>
        <dbReference type="ARBA" id="ARBA00022676"/>
    </source>
</evidence>
<dbReference type="RefSeq" id="WP_260974992.1">
    <property type="nucleotide sequence ID" value="NZ_JAOANI010000012.1"/>
</dbReference>
<evidence type="ECO:0000313" key="9">
    <source>
        <dbReference type="Proteomes" id="UP001147830"/>
    </source>
</evidence>
<evidence type="ECO:0000256" key="7">
    <source>
        <dbReference type="ARBA" id="ARBA00048472"/>
    </source>
</evidence>
<comment type="similarity">
    <text evidence="4">Belongs to the glycosyltransferase 104 family.</text>
</comment>
<evidence type="ECO:0000256" key="5">
    <source>
        <dbReference type="ARBA" id="ARBA00024416"/>
    </source>
</evidence>
<evidence type="ECO:0000256" key="4">
    <source>
        <dbReference type="ARBA" id="ARBA00024346"/>
    </source>
</evidence>